<dbReference type="SMART" id="SM00322">
    <property type="entry name" value="KH"/>
    <property type="match status" value="3"/>
</dbReference>
<dbReference type="InterPro" id="IPR004088">
    <property type="entry name" value="KH_dom_type_1"/>
</dbReference>
<accession>A0A9W8LSN9</accession>
<evidence type="ECO:0000256" key="1">
    <source>
        <dbReference type="ARBA" id="ARBA00022737"/>
    </source>
</evidence>
<sequence>TSASFGDTGMTVIRDKANSDSIHLDSDAVSNMDDSGGYEDCIDYIDNGQHMPGMKEQWDLLSRPDTPVASTPPMTAVDDESGAFDDINGQKVMLRLIFSHEDGGMLIGKNGRHITKLKETTSASWFITGNSPNNVDRIVVIRGTADEVTHAIYTLTLHVDEQTKHSTRPPILRFLFPTKSIGAIIGQNGSHVEKKRNELGITWLHAHQNSIPFTQERILEVSGPAAALKEAVAWLLCTTISDLAIQQQTSTLYMPTRNGLQQMLQKERRPGASDQGSTYRVSAGESASSHTHTGRKRSSSAFGTDTYKPASSDSHWSPRHKRPRHASDGTIGRGRGADNSECPTNSRRRSSPMLLSSPSSITGSRRDRDACTEKLIIPDTIAGPLIGRSGSNLDSLRERSGAQIAISPRVHNMPDRIVTVAGKPHEVSCARKLIKGFMRSFDKPSS</sequence>
<reference evidence="5" key="1">
    <citation type="submission" date="2022-07" db="EMBL/GenBank/DDBJ databases">
        <title>Phylogenomic reconstructions and comparative analyses of Kickxellomycotina fungi.</title>
        <authorList>
            <person name="Reynolds N.K."/>
            <person name="Stajich J.E."/>
            <person name="Barry K."/>
            <person name="Grigoriev I.V."/>
            <person name="Crous P."/>
            <person name="Smith M.E."/>
        </authorList>
    </citation>
    <scope>NUCLEOTIDE SEQUENCE</scope>
    <source>
        <strain evidence="5">NRRL 1565</strain>
    </source>
</reference>
<keyword evidence="2" id="KW-0694">RNA-binding</keyword>
<organism evidence="5 6">
    <name type="scientific">Coemansia guatemalensis</name>
    <dbReference type="NCBI Taxonomy" id="2761395"/>
    <lineage>
        <taxon>Eukaryota</taxon>
        <taxon>Fungi</taxon>
        <taxon>Fungi incertae sedis</taxon>
        <taxon>Zoopagomycota</taxon>
        <taxon>Kickxellomycotina</taxon>
        <taxon>Kickxellomycetes</taxon>
        <taxon>Kickxellales</taxon>
        <taxon>Kickxellaceae</taxon>
        <taxon>Coemansia</taxon>
    </lineage>
</organism>
<feature type="domain" description="K Homology" evidence="4">
    <location>
        <begin position="168"/>
        <end position="240"/>
    </location>
</feature>
<dbReference type="InterPro" id="IPR004087">
    <property type="entry name" value="KH_dom"/>
</dbReference>
<dbReference type="OrthoDB" id="442947at2759"/>
<comment type="caution">
    <text evidence="5">The sequence shown here is derived from an EMBL/GenBank/DDBJ whole genome shotgun (WGS) entry which is preliminary data.</text>
</comment>
<feature type="compositionally biased region" description="Polar residues" evidence="3">
    <location>
        <begin position="274"/>
        <end position="291"/>
    </location>
</feature>
<evidence type="ECO:0000313" key="6">
    <source>
        <dbReference type="Proteomes" id="UP001140094"/>
    </source>
</evidence>
<evidence type="ECO:0000259" key="4">
    <source>
        <dbReference type="SMART" id="SM00322"/>
    </source>
</evidence>
<evidence type="ECO:0000256" key="3">
    <source>
        <dbReference type="SAM" id="MobiDB-lite"/>
    </source>
</evidence>
<dbReference type="GO" id="GO:0003723">
    <property type="term" value="F:RNA binding"/>
    <property type="evidence" value="ECO:0007669"/>
    <property type="project" value="UniProtKB-UniRule"/>
</dbReference>
<feature type="compositionally biased region" description="Low complexity" evidence="3">
    <location>
        <begin position="351"/>
        <end position="360"/>
    </location>
</feature>
<keyword evidence="1" id="KW-0677">Repeat</keyword>
<dbReference type="PANTHER" id="PTHR10288">
    <property type="entry name" value="KH DOMAIN CONTAINING RNA BINDING PROTEIN"/>
    <property type="match status" value="1"/>
</dbReference>
<dbReference type="PROSITE" id="PS50084">
    <property type="entry name" value="KH_TYPE_1"/>
    <property type="match status" value="3"/>
</dbReference>
<feature type="domain" description="K Homology" evidence="4">
    <location>
        <begin position="90"/>
        <end position="160"/>
    </location>
</feature>
<dbReference type="Pfam" id="PF00013">
    <property type="entry name" value="KH_1"/>
    <property type="match status" value="3"/>
</dbReference>
<protein>
    <submittedName>
        <fullName evidence="5">Poly(RC)-binding protein 4</fullName>
    </submittedName>
</protein>
<dbReference type="Gene3D" id="3.30.1370.10">
    <property type="entry name" value="K Homology domain, type 1"/>
    <property type="match status" value="3"/>
</dbReference>
<feature type="domain" description="K Homology" evidence="4">
    <location>
        <begin position="369"/>
        <end position="439"/>
    </location>
</feature>
<name>A0A9W8LSN9_9FUNG</name>
<dbReference type="AlphaFoldDB" id="A0A9W8LSN9"/>
<dbReference type="Proteomes" id="UP001140094">
    <property type="component" value="Unassembled WGS sequence"/>
</dbReference>
<feature type="non-terminal residue" evidence="5">
    <location>
        <position position="1"/>
    </location>
</feature>
<gene>
    <name evidence="5" type="primary">PCBP4</name>
    <name evidence="5" type="ORF">H4R20_003778</name>
</gene>
<dbReference type="EMBL" id="JANBUO010000856">
    <property type="protein sequence ID" value="KAJ2801182.1"/>
    <property type="molecule type" value="Genomic_DNA"/>
</dbReference>
<keyword evidence="6" id="KW-1185">Reference proteome</keyword>
<dbReference type="InterPro" id="IPR036612">
    <property type="entry name" value="KH_dom_type_1_sf"/>
</dbReference>
<feature type="compositionally biased region" description="Polar residues" evidence="3">
    <location>
        <begin position="299"/>
        <end position="315"/>
    </location>
</feature>
<evidence type="ECO:0000313" key="5">
    <source>
        <dbReference type="EMBL" id="KAJ2801182.1"/>
    </source>
</evidence>
<evidence type="ECO:0000256" key="2">
    <source>
        <dbReference type="PROSITE-ProRule" id="PRU00117"/>
    </source>
</evidence>
<dbReference type="SUPFAM" id="SSF54791">
    <property type="entry name" value="Eukaryotic type KH-domain (KH-domain type I)"/>
    <property type="match status" value="3"/>
</dbReference>
<feature type="region of interest" description="Disordered" evidence="3">
    <location>
        <begin position="264"/>
        <end position="368"/>
    </location>
</feature>
<proteinExistence type="predicted"/>